<feature type="compositionally biased region" description="Acidic residues" evidence="1">
    <location>
        <begin position="159"/>
        <end position="169"/>
    </location>
</feature>
<keyword evidence="2" id="KW-1133">Transmembrane helix</keyword>
<dbReference type="Pfam" id="PF03031">
    <property type="entry name" value="NIF"/>
    <property type="match status" value="1"/>
</dbReference>
<dbReference type="AlphaFoldDB" id="X6M7G5"/>
<dbReference type="Proteomes" id="UP000023152">
    <property type="component" value="Unassembled WGS sequence"/>
</dbReference>
<feature type="transmembrane region" description="Helical" evidence="2">
    <location>
        <begin position="641"/>
        <end position="664"/>
    </location>
</feature>
<feature type="domain" description="FCP1 homology" evidence="3">
    <location>
        <begin position="233"/>
        <end position="468"/>
    </location>
</feature>
<reference evidence="4 5" key="1">
    <citation type="journal article" date="2013" name="Curr. Biol.">
        <title>The Genome of the Foraminiferan Reticulomyxa filosa.</title>
        <authorList>
            <person name="Glockner G."/>
            <person name="Hulsmann N."/>
            <person name="Schleicher M."/>
            <person name="Noegel A.A."/>
            <person name="Eichinger L."/>
            <person name="Gallinger C."/>
            <person name="Pawlowski J."/>
            <person name="Sierra R."/>
            <person name="Euteneuer U."/>
            <person name="Pillet L."/>
            <person name="Moustafa A."/>
            <person name="Platzer M."/>
            <person name="Groth M."/>
            <person name="Szafranski K."/>
            <person name="Schliwa M."/>
        </authorList>
    </citation>
    <scope>NUCLEOTIDE SEQUENCE [LARGE SCALE GENOMIC DNA]</scope>
</reference>
<dbReference type="InterPro" id="IPR023214">
    <property type="entry name" value="HAD_sf"/>
</dbReference>
<protein>
    <recommendedName>
        <fullName evidence="3">FCP1 homology domain-containing protein</fullName>
    </recommendedName>
</protein>
<feature type="transmembrane region" description="Helical" evidence="2">
    <location>
        <begin position="614"/>
        <end position="634"/>
    </location>
</feature>
<keyword evidence="2" id="KW-0812">Transmembrane</keyword>
<keyword evidence="5" id="KW-1185">Reference proteome</keyword>
<evidence type="ECO:0000256" key="1">
    <source>
        <dbReference type="SAM" id="MobiDB-lite"/>
    </source>
</evidence>
<feature type="region of interest" description="Disordered" evidence="1">
    <location>
        <begin position="159"/>
        <end position="182"/>
    </location>
</feature>
<gene>
    <name evidence="4" type="ORF">RFI_27459</name>
</gene>
<comment type="caution">
    <text evidence="4">The sequence shown here is derived from an EMBL/GenBank/DDBJ whole genome shotgun (WGS) entry which is preliminary data.</text>
</comment>
<proteinExistence type="predicted"/>
<dbReference type="InterPro" id="IPR004274">
    <property type="entry name" value="FCP1_dom"/>
</dbReference>
<dbReference type="EMBL" id="ASPP01023823">
    <property type="protein sequence ID" value="ETO09918.1"/>
    <property type="molecule type" value="Genomic_DNA"/>
</dbReference>
<sequence>MDLRKGDWFFFLTVLTPEDIMELTGNKSVYLGRIWEQMVNVTSTRKRKSDKKNKKKDEEELRQLERCGDPKVYVSTQSKLGEWNKTCKSRYAHITKPVLVLDVDNTLLYCKHMMDELRVGDRVEYSGRLGHIKSFDKIYKHKNLPIRRDTISLFAIAENEEEEEEEEEENKSINDGKRVNAKTTKPNRKERCIVSNISLASCEVQFDDCAECPYTINFFEENVFDDFIPLSIDKFSVVSILHFICSSLSNLQYMKTHTKVRLRPNLANFLYWCSQNFHVILFTAAQRDVRLCFICIIFGERGGGHHQGYKDKYQRTFCLMKQLYSAMLMRLHRILLAELCRSDILNKSDFEDSEIRLWKELYISLRRREGGSVFFFLNNAIVFGDKKKVYYRDNCEITTYHDYNNSCKDVTMLTDLVLSGKTFYLKNLSKMGWPLSNTIIADNNRHMFRTFEPNSINVKEYFGTNDIACEVNLSSFCFSFSQYYKYALCNLKPLESSLVIKGAKEQWRHTEYRRHEMQLGIEFLQCIQHVIFGEVALTLITETRPSLKQETESNQKRNEDENNFVLFFSHSFCGVSFFTPFSKVLPLSFLKLRLWIVLIVTICLHNAVTNQQVVGVFLFCFFNISMERYFFVYLRVKIQHFLLLSLLVFCENVKILSLMIRYHFTKKYHEIYEQQLVKLSIFEITICYPHNYNSVERATQQKERKDCINDGNDGVFPRFPVVV</sequence>
<dbReference type="SMART" id="SM00577">
    <property type="entry name" value="CPDc"/>
    <property type="match status" value="1"/>
</dbReference>
<dbReference type="InterPro" id="IPR036412">
    <property type="entry name" value="HAD-like_sf"/>
</dbReference>
<dbReference type="SUPFAM" id="SSF56784">
    <property type="entry name" value="HAD-like"/>
    <property type="match status" value="2"/>
</dbReference>
<name>X6M7G5_RETFI</name>
<evidence type="ECO:0000259" key="3">
    <source>
        <dbReference type="SMART" id="SM00577"/>
    </source>
</evidence>
<organism evidence="4 5">
    <name type="scientific">Reticulomyxa filosa</name>
    <dbReference type="NCBI Taxonomy" id="46433"/>
    <lineage>
        <taxon>Eukaryota</taxon>
        <taxon>Sar</taxon>
        <taxon>Rhizaria</taxon>
        <taxon>Retaria</taxon>
        <taxon>Foraminifera</taxon>
        <taxon>Monothalamids</taxon>
        <taxon>Reticulomyxidae</taxon>
        <taxon>Reticulomyxa</taxon>
    </lineage>
</organism>
<evidence type="ECO:0000313" key="5">
    <source>
        <dbReference type="Proteomes" id="UP000023152"/>
    </source>
</evidence>
<dbReference type="Gene3D" id="3.40.50.1000">
    <property type="entry name" value="HAD superfamily/HAD-like"/>
    <property type="match status" value="2"/>
</dbReference>
<evidence type="ECO:0000256" key="2">
    <source>
        <dbReference type="SAM" id="Phobius"/>
    </source>
</evidence>
<evidence type="ECO:0000313" key="4">
    <source>
        <dbReference type="EMBL" id="ETO09918.1"/>
    </source>
</evidence>
<keyword evidence="2" id="KW-0472">Membrane</keyword>
<feature type="transmembrane region" description="Helical" evidence="2">
    <location>
        <begin position="592"/>
        <end position="608"/>
    </location>
</feature>
<accession>X6M7G5</accession>